<dbReference type="GO" id="GO:0043066">
    <property type="term" value="P:negative regulation of apoptotic process"/>
    <property type="evidence" value="ECO:0007669"/>
    <property type="project" value="InterPro"/>
</dbReference>
<evidence type="ECO:0000256" key="4">
    <source>
        <dbReference type="ARBA" id="ARBA00022490"/>
    </source>
</evidence>
<evidence type="ECO:0000256" key="3">
    <source>
        <dbReference type="ARBA" id="ARBA00007795"/>
    </source>
</evidence>
<dbReference type="GO" id="GO:0071986">
    <property type="term" value="C:Ragulator complex"/>
    <property type="evidence" value="ECO:0007669"/>
    <property type="project" value="InterPro"/>
</dbReference>
<dbReference type="OrthoDB" id="76862at2759"/>
<accession>A0A484AUS4</accession>
<sequence length="109" mass="11223">MEQQLEKVLSEILTQQDTVGALVANRQGLCLGAKGNINPNVSGIGMAISEQVAKLEPNSTLPATVCLYSGNKRCVIQKDGDITGIIYKQTTPATATTAASAAASTSASN</sequence>
<evidence type="ECO:0000313" key="8">
    <source>
        <dbReference type="Proteomes" id="UP000295192"/>
    </source>
</evidence>
<comment type="similarity">
    <text evidence="3">Belongs to the LAMTOR5 family.</text>
</comment>
<name>A0A484AUS4_DRONA</name>
<dbReference type="Gene3D" id="3.30.450.30">
    <property type="entry name" value="Dynein light chain 2a, cytoplasmic"/>
    <property type="match status" value="1"/>
</dbReference>
<evidence type="ECO:0000256" key="5">
    <source>
        <dbReference type="ARBA" id="ARBA00023228"/>
    </source>
</evidence>
<dbReference type="STRING" id="7232.A0A484AUS4"/>
<evidence type="ECO:0000256" key="6">
    <source>
        <dbReference type="ARBA" id="ARBA00032692"/>
    </source>
</evidence>
<dbReference type="InterPro" id="IPR024135">
    <property type="entry name" value="LAMTOR5"/>
</dbReference>
<dbReference type="AlphaFoldDB" id="A0A484AUS4"/>
<dbReference type="Pfam" id="PF16672">
    <property type="entry name" value="LAMTOR5"/>
    <property type="match status" value="1"/>
</dbReference>
<keyword evidence="4" id="KW-0963">Cytoplasm</keyword>
<evidence type="ECO:0000256" key="2">
    <source>
        <dbReference type="ARBA" id="ARBA00004496"/>
    </source>
</evidence>
<dbReference type="PRINTS" id="PR02092">
    <property type="entry name" value="HEPBVIRUSXIP"/>
</dbReference>
<reference evidence="7 8" key="1">
    <citation type="journal article" date="2019" name="J. Hered.">
        <title>An Improved Genome Assembly for Drosophila navojoa, the Basal Species in the mojavensis Cluster.</title>
        <authorList>
            <person name="Vanderlinde T."/>
            <person name="Dupim E.G."/>
            <person name="Nazario-Yepiz N.O."/>
            <person name="Carvalho A.B."/>
        </authorList>
    </citation>
    <scope>NUCLEOTIDE SEQUENCE [LARGE SCALE GENOMIC DNA]</scope>
    <source>
        <strain evidence="7">Navoj_Jal97</strain>
        <tissue evidence="7">Whole organism</tissue>
    </source>
</reference>
<keyword evidence="5" id="KW-0458">Lysosome</keyword>
<dbReference type="GO" id="GO:0005764">
    <property type="term" value="C:lysosome"/>
    <property type="evidence" value="ECO:0007669"/>
    <property type="project" value="UniProtKB-SubCell"/>
</dbReference>
<dbReference type="OMA" id="GIIYKQT"/>
<evidence type="ECO:0000313" key="7">
    <source>
        <dbReference type="EMBL" id="TDG40407.1"/>
    </source>
</evidence>
<keyword evidence="8" id="KW-1185">Reference proteome</keyword>
<evidence type="ECO:0000256" key="1">
    <source>
        <dbReference type="ARBA" id="ARBA00004371"/>
    </source>
</evidence>
<proteinExistence type="inferred from homology"/>
<dbReference type="PANTHER" id="PTHR13342">
    <property type="entry name" value="RAGULATOR COMPLEX PROTEIN LAMTOR5"/>
    <property type="match status" value="1"/>
</dbReference>
<dbReference type="FunFam" id="3.30.450.30:FF:000005">
    <property type="entry name" value="Ragulator complex protein LAMTOR5 homolog"/>
    <property type="match status" value="1"/>
</dbReference>
<dbReference type="EMBL" id="LSRL02000578">
    <property type="protein sequence ID" value="TDG40407.1"/>
    <property type="molecule type" value="Genomic_DNA"/>
</dbReference>
<protein>
    <recommendedName>
        <fullName evidence="6">Late endosomal/lysosomal adaptor and MAPK and MTOR activator 5</fullName>
    </recommendedName>
</protein>
<comment type="subcellular location">
    <subcellularLocation>
        <location evidence="2">Cytoplasm</location>
    </subcellularLocation>
    <subcellularLocation>
        <location evidence="1">Lysosome</location>
    </subcellularLocation>
</comment>
<dbReference type="PANTHER" id="PTHR13342:SF2">
    <property type="entry name" value="RAGULATOR COMPLEX PROTEIN LAMTOR5"/>
    <property type="match status" value="1"/>
</dbReference>
<dbReference type="GO" id="GO:0071230">
    <property type="term" value="P:cellular response to amino acid stimulus"/>
    <property type="evidence" value="ECO:0007669"/>
    <property type="project" value="TreeGrafter"/>
</dbReference>
<organism evidence="7 8">
    <name type="scientific">Drosophila navojoa</name>
    <name type="common">Fruit fly</name>
    <dbReference type="NCBI Taxonomy" id="7232"/>
    <lineage>
        <taxon>Eukaryota</taxon>
        <taxon>Metazoa</taxon>
        <taxon>Ecdysozoa</taxon>
        <taxon>Arthropoda</taxon>
        <taxon>Hexapoda</taxon>
        <taxon>Insecta</taxon>
        <taxon>Pterygota</taxon>
        <taxon>Neoptera</taxon>
        <taxon>Endopterygota</taxon>
        <taxon>Diptera</taxon>
        <taxon>Brachycera</taxon>
        <taxon>Muscomorpha</taxon>
        <taxon>Ephydroidea</taxon>
        <taxon>Drosophilidae</taxon>
        <taxon>Drosophila</taxon>
    </lineage>
</organism>
<dbReference type="KEGG" id="dnv:108656723"/>
<comment type="caution">
    <text evidence="7">The sequence shown here is derived from an EMBL/GenBank/DDBJ whole genome shotgun (WGS) entry which is preliminary data.</text>
</comment>
<dbReference type="Proteomes" id="UP000295192">
    <property type="component" value="Unassembled WGS sequence"/>
</dbReference>
<dbReference type="GO" id="GO:1904263">
    <property type="term" value="P:positive regulation of TORC1 signaling"/>
    <property type="evidence" value="ECO:0007669"/>
    <property type="project" value="TreeGrafter"/>
</dbReference>
<gene>
    <name evidence="7" type="ORF">AWZ03_013166</name>
</gene>
<dbReference type="GO" id="GO:0005085">
    <property type="term" value="F:guanyl-nucleotide exchange factor activity"/>
    <property type="evidence" value="ECO:0007669"/>
    <property type="project" value="TreeGrafter"/>
</dbReference>